<dbReference type="OrthoDB" id="5607at2759"/>
<organism evidence="2 3">
    <name type="scientific">Phtheirospermum japonicum</name>
    <dbReference type="NCBI Taxonomy" id="374723"/>
    <lineage>
        <taxon>Eukaryota</taxon>
        <taxon>Viridiplantae</taxon>
        <taxon>Streptophyta</taxon>
        <taxon>Embryophyta</taxon>
        <taxon>Tracheophyta</taxon>
        <taxon>Spermatophyta</taxon>
        <taxon>Magnoliopsida</taxon>
        <taxon>eudicotyledons</taxon>
        <taxon>Gunneridae</taxon>
        <taxon>Pentapetalae</taxon>
        <taxon>asterids</taxon>
        <taxon>lamiids</taxon>
        <taxon>Lamiales</taxon>
        <taxon>Orobanchaceae</taxon>
        <taxon>Orobanchaceae incertae sedis</taxon>
        <taxon>Phtheirospermum</taxon>
    </lineage>
</organism>
<feature type="region of interest" description="Disordered" evidence="1">
    <location>
        <begin position="33"/>
        <end position="58"/>
    </location>
</feature>
<feature type="compositionally biased region" description="Polar residues" evidence="1">
    <location>
        <begin position="154"/>
        <end position="167"/>
    </location>
</feature>
<keyword evidence="3" id="KW-1185">Reference proteome</keyword>
<dbReference type="EMBL" id="BMAC01000241">
    <property type="protein sequence ID" value="GFP91309.1"/>
    <property type="molecule type" value="Genomic_DNA"/>
</dbReference>
<comment type="caution">
    <text evidence="2">The sequence shown here is derived from an EMBL/GenBank/DDBJ whole genome shotgun (WGS) entry which is preliminary data.</text>
</comment>
<dbReference type="PANTHER" id="PTHR46213:SF11">
    <property type="entry name" value="TRANSCRIPTIONAL ACTIVATOR DEMETER-LIKE"/>
    <property type="match status" value="1"/>
</dbReference>
<name>A0A830BXT0_9LAMI</name>
<evidence type="ECO:0000313" key="3">
    <source>
        <dbReference type="Proteomes" id="UP000653305"/>
    </source>
</evidence>
<feature type="compositionally biased region" description="Low complexity" evidence="1">
    <location>
        <begin position="33"/>
        <end position="43"/>
    </location>
</feature>
<dbReference type="PANTHER" id="PTHR46213">
    <property type="entry name" value="TRANSCRIPTIONAL ACTIVATOR DEMETER"/>
    <property type="match status" value="1"/>
</dbReference>
<proteinExistence type="predicted"/>
<accession>A0A830BXT0</accession>
<feature type="region of interest" description="Disordered" evidence="1">
    <location>
        <begin position="154"/>
        <end position="193"/>
    </location>
</feature>
<reference evidence="2" key="1">
    <citation type="submission" date="2020-07" db="EMBL/GenBank/DDBJ databases">
        <title>Ethylene signaling mediates host invasion by parasitic plants.</title>
        <authorList>
            <person name="Yoshida S."/>
        </authorList>
    </citation>
    <scope>NUCLEOTIDE SEQUENCE</scope>
    <source>
        <strain evidence="2">Okayama</strain>
    </source>
</reference>
<evidence type="ECO:0000256" key="1">
    <source>
        <dbReference type="SAM" id="MobiDB-lite"/>
    </source>
</evidence>
<dbReference type="GO" id="GO:0141166">
    <property type="term" value="P:chromosomal 5-methylcytosine DNA demethylation pathway"/>
    <property type="evidence" value="ECO:0007669"/>
    <property type="project" value="InterPro"/>
</dbReference>
<sequence>MTDFEDHINGVEMVLLEHKANIDILNYRDSDVGSPSSVSFVVSSDDEEEDDEEDDVSASQDYDLYKKALVDFSSQVMEGDRQLSPWKGSVVDTVVYVLLTQNVHDSLSSHAFMNLASKFPTVSDGESDFAIHDSELLRIVVGLYDEVDLEQSMVANDSTSCPTSQNQDDPEDGNVYSSQTESTSGERKGKDGEKQVTNYWDELRVKYCTKNRQTVTIILLIGKRLDKHRITIWLHRS</sequence>
<gene>
    <name evidence="2" type="ORF">PHJA_001274900</name>
</gene>
<dbReference type="GO" id="GO:0019104">
    <property type="term" value="F:DNA N-glycosylase activity"/>
    <property type="evidence" value="ECO:0007669"/>
    <property type="project" value="InterPro"/>
</dbReference>
<protein>
    <submittedName>
        <fullName evidence="2">Transcriptional activator demeter</fullName>
    </submittedName>
</protein>
<dbReference type="AlphaFoldDB" id="A0A830BXT0"/>
<dbReference type="Proteomes" id="UP000653305">
    <property type="component" value="Unassembled WGS sequence"/>
</dbReference>
<dbReference type="GO" id="GO:0035514">
    <property type="term" value="F:DNA demethylase activity"/>
    <property type="evidence" value="ECO:0007669"/>
    <property type="project" value="InterPro"/>
</dbReference>
<evidence type="ECO:0000313" key="2">
    <source>
        <dbReference type="EMBL" id="GFP91309.1"/>
    </source>
</evidence>
<dbReference type="InterPro" id="IPR044811">
    <property type="entry name" value="DME/ROS1"/>
</dbReference>
<feature type="compositionally biased region" description="Basic and acidic residues" evidence="1">
    <location>
        <begin position="184"/>
        <end position="193"/>
    </location>
</feature>
<feature type="compositionally biased region" description="Acidic residues" evidence="1">
    <location>
        <begin position="44"/>
        <end position="56"/>
    </location>
</feature>